<protein>
    <submittedName>
        <fullName evidence="2">Uncharacterized protein</fullName>
    </submittedName>
</protein>
<evidence type="ECO:0000313" key="2">
    <source>
        <dbReference type="EMBL" id="PYC48349.1"/>
    </source>
</evidence>
<reference evidence="2 3" key="1">
    <citation type="submission" date="2018-05" db="EMBL/GenBank/DDBJ databases">
        <title>Oceanovita maritima gen. nov., sp. nov., a marine bacterium in the family Rhodobacteraceae isolated from surface seawater of Lundu port Xiamen, China.</title>
        <authorList>
            <person name="Hetharua B.H."/>
            <person name="Min D."/>
            <person name="Liao H."/>
            <person name="Tian Y."/>
        </authorList>
    </citation>
    <scope>NUCLEOTIDE SEQUENCE [LARGE SCALE GENOMIC DNA]</scope>
    <source>
        <strain evidence="2 3">FSX-11</strain>
    </source>
</reference>
<dbReference type="OrthoDB" id="7283678at2"/>
<keyword evidence="1" id="KW-1133">Transmembrane helix</keyword>
<dbReference type="AlphaFoldDB" id="A0A2V4MS25"/>
<evidence type="ECO:0000313" key="3">
    <source>
        <dbReference type="Proteomes" id="UP000248012"/>
    </source>
</evidence>
<comment type="caution">
    <text evidence="2">The sequence shown here is derived from an EMBL/GenBank/DDBJ whole genome shotgun (WGS) entry which is preliminary data.</text>
</comment>
<organism evidence="2 3">
    <name type="scientific">Litorivita pollutaquae</name>
    <dbReference type="NCBI Taxonomy" id="2200892"/>
    <lineage>
        <taxon>Bacteria</taxon>
        <taxon>Pseudomonadati</taxon>
        <taxon>Pseudomonadota</taxon>
        <taxon>Alphaproteobacteria</taxon>
        <taxon>Rhodobacterales</taxon>
        <taxon>Paracoccaceae</taxon>
        <taxon>Litorivita</taxon>
    </lineage>
</organism>
<gene>
    <name evidence="2" type="ORF">DI396_04990</name>
</gene>
<accession>A0A2V4MS25</accession>
<sequence length="59" mass="6976">MNPRHLLRMAKWARKPPSMRQVKIGVSILLICMMIFAVEYFIGWPDALTMERVPKYKPD</sequence>
<proteinExistence type="predicted"/>
<dbReference type="EMBL" id="QFVT01000003">
    <property type="protein sequence ID" value="PYC48349.1"/>
    <property type="molecule type" value="Genomic_DNA"/>
</dbReference>
<feature type="transmembrane region" description="Helical" evidence="1">
    <location>
        <begin position="21"/>
        <end position="42"/>
    </location>
</feature>
<evidence type="ECO:0000256" key="1">
    <source>
        <dbReference type="SAM" id="Phobius"/>
    </source>
</evidence>
<keyword evidence="3" id="KW-1185">Reference proteome</keyword>
<name>A0A2V4MS25_9RHOB</name>
<keyword evidence="1" id="KW-0812">Transmembrane</keyword>
<dbReference type="Proteomes" id="UP000248012">
    <property type="component" value="Unassembled WGS sequence"/>
</dbReference>
<dbReference type="RefSeq" id="WP_110795083.1">
    <property type="nucleotide sequence ID" value="NZ_KZ826482.1"/>
</dbReference>
<keyword evidence="1" id="KW-0472">Membrane</keyword>